<feature type="compositionally biased region" description="Polar residues" evidence="1">
    <location>
        <begin position="150"/>
        <end position="160"/>
    </location>
</feature>
<name>A0A9P6WAB4_MAUEX</name>
<evidence type="ECO:0000313" key="2">
    <source>
        <dbReference type="EMBL" id="KAG0668678.1"/>
    </source>
</evidence>
<evidence type="ECO:0000313" key="3">
    <source>
        <dbReference type="Proteomes" id="UP000750334"/>
    </source>
</evidence>
<feature type="region of interest" description="Disordered" evidence="1">
    <location>
        <begin position="52"/>
        <end position="90"/>
    </location>
</feature>
<feature type="region of interest" description="Disordered" evidence="1">
    <location>
        <begin position="145"/>
        <end position="166"/>
    </location>
</feature>
<keyword evidence="3" id="KW-1185">Reference proteome</keyword>
<accession>A0A9P6WAB4</accession>
<dbReference type="AlphaFoldDB" id="A0A9P6WAB4"/>
<proteinExistence type="predicted"/>
<feature type="compositionally biased region" description="Polar residues" evidence="1">
    <location>
        <begin position="52"/>
        <end position="71"/>
    </location>
</feature>
<feature type="region of interest" description="Disordered" evidence="1">
    <location>
        <begin position="1"/>
        <end position="36"/>
    </location>
</feature>
<dbReference type="EMBL" id="PUHR01000061">
    <property type="protein sequence ID" value="KAG0668678.1"/>
    <property type="molecule type" value="Genomic_DNA"/>
</dbReference>
<organism evidence="2 3">
    <name type="scientific">Maudiozyma exigua</name>
    <name type="common">Yeast</name>
    <name type="synonym">Kazachstania exigua</name>
    <dbReference type="NCBI Taxonomy" id="34358"/>
    <lineage>
        <taxon>Eukaryota</taxon>
        <taxon>Fungi</taxon>
        <taxon>Dikarya</taxon>
        <taxon>Ascomycota</taxon>
        <taxon>Saccharomycotina</taxon>
        <taxon>Saccharomycetes</taxon>
        <taxon>Saccharomycetales</taxon>
        <taxon>Saccharomycetaceae</taxon>
        <taxon>Maudiozyma</taxon>
    </lineage>
</organism>
<protein>
    <submittedName>
        <fullName evidence="2">Uncharacterized protein</fullName>
    </submittedName>
</protein>
<comment type="caution">
    <text evidence="2">The sequence shown here is derived from an EMBL/GenBank/DDBJ whole genome shotgun (WGS) entry which is preliminary data.</text>
</comment>
<feature type="non-terminal residue" evidence="2">
    <location>
        <position position="249"/>
    </location>
</feature>
<reference evidence="2 3" key="1">
    <citation type="submission" date="2020-11" db="EMBL/GenBank/DDBJ databases">
        <title>Kefir isolates.</title>
        <authorList>
            <person name="Marcisauskas S."/>
            <person name="Kim Y."/>
            <person name="Blasche S."/>
        </authorList>
    </citation>
    <scope>NUCLEOTIDE SEQUENCE [LARGE SCALE GENOMIC DNA]</scope>
    <source>
        <strain evidence="2 3">OG2</strain>
    </source>
</reference>
<sequence>MESDKSNNLQHGSFNSVHTNLRDSTGQDPVASNLSASSINEQFSKLNIHEQPSASTAATANLPGSTSGSTTLDHDATKASGHSSPFTPQLPYPTGYPMPYYGTPMYPQSPYNYPYPMSNYFPGYPPFGYPPMPVPPHFAAPNEHIPTAPLASSNSETSSEAPHVAPVATTQSYSGPPSHIYFSPKLAVVTSKGGFQHWIKQFLLVLRDYGLDSLIPDSRRQLSRVPTATEIQSFDSTLLYYVKEEFLPS</sequence>
<gene>
    <name evidence="2" type="ORF">C6P45_004520</name>
</gene>
<dbReference type="Proteomes" id="UP000750334">
    <property type="component" value="Unassembled WGS sequence"/>
</dbReference>
<evidence type="ECO:0000256" key="1">
    <source>
        <dbReference type="SAM" id="MobiDB-lite"/>
    </source>
</evidence>